<dbReference type="SUPFAM" id="SSF55729">
    <property type="entry name" value="Acyl-CoA N-acyltransferases (Nat)"/>
    <property type="match status" value="1"/>
</dbReference>
<dbReference type="InterPro" id="IPR052729">
    <property type="entry name" value="Acyl/Acetyltrans_Enzymes"/>
</dbReference>
<evidence type="ECO:0000259" key="1">
    <source>
        <dbReference type="PROSITE" id="PS51186"/>
    </source>
</evidence>
<dbReference type="PROSITE" id="PS51186">
    <property type="entry name" value="GNAT"/>
    <property type="match status" value="1"/>
</dbReference>
<dbReference type="EMBL" id="JAFNEN010000030">
    <property type="protein sequence ID" value="KAG8199184.1"/>
    <property type="molecule type" value="Genomic_DNA"/>
</dbReference>
<accession>A0AAV6VR74</accession>
<evidence type="ECO:0000313" key="2">
    <source>
        <dbReference type="EMBL" id="KAG8199184.1"/>
    </source>
</evidence>
<dbReference type="Pfam" id="PF18014">
    <property type="entry name" value="Acetyltransf_18"/>
    <property type="match status" value="1"/>
</dbReference>
<organism evidence="2 3">
    <name type="scientific">Oedothorax gibbosus</name>
    <dbReference type="NCBI Taxonomy" id="931172"/>
    <lineage>
        <taxon>Eukaryota</taxon>
        <taxon>Metazoa</taxon>
        <taxon>Ecdysozoa</taxon>
        <taxon>Arthropoda</taxon>
        <taxon>Chelicerata</taxon>
        <taxon>Arachnida</taxon>
        <taxon>Araneae</taxon>
        <taxon>Araneomorphae</taxon>
        <taxon>Entelegynae</taxon>
        <taxon>Araneoidea</taxon>
        <taxon>Linyphiidae</taxon>
        <taxon>Erigoninae</taxon>
        <taxon>Oedothorax</taxon>
    </lineage>
</organism>
<dbReference type="PANTHER" id="PTHR47237">
    <property type="entry name" value="SLL0310 PROTEIN"/>
    <property type="match status" value="1"/>
</dbReference>
<gene>
    <name evidence="2" type="ORF">JTE90_016013</name>
</gene>
<dbReference type="Gene3D" id="3.40.630.30">
    <property type="match status" value="1"/>
</dbReference>
<dbReference type="PANTHER" id="PTHR47237:SF1">
    <property type="entry name" value="SLL0310 PROTEIN"/>
    <property type="match status" value="1"/>
</dbReference>
<dbReference type="Pfam" id="PF00583">
    <property type="entry name" value="Acetyltransf_1"/>
    <property type="match status" value="1"/>
</dbReference>
<evidence type="ECO:0000313" key="3">
    <source>
        <dbReference type="Proteomes" id="UP000827092"/>
    </source>
</evidence>
<proteinExistence type="predicted"/>
<dbReference type="InterPro" id="IPR041496">
    <property type="entry name" value="YitH/HolE_GNAT"/>
</dbReference>
<protein>
    <recommendedName>
        <fullName evidence="1">N-acetyltransferase domain-containing protein</fullName>
    </recommendedName>
</protein>
<sequence length="313" mass="35187">MTVHQNDAKFVIRNLQFEDIPELVSLPRTEGREMGQESEIRTWLNVDPFGIFVAEKVDDGEICGCCAGIALSDTHGYIGMYVVKENFRGFGLGRVLWNAAINRLGDRNASLSSATKMLKFYREKAGFSKTASWTVDLYTATAPSLPTNISLSRPLPFTIRVRPDGLFVQHVLDYDFSIHKYDRSVVVRETIGEEGTLTLMSVKPCIDKRLQATGYACMKKSLQGHWLIAPVYAEDHNSARSLVHGLMNALTVEQQNEGIVAKLVSSNFEAAKLFLQLGMKKTEYQLRRLFTKEVFDIPENKVFALQSSVFCTE</sequence>
<feature type="domain" description="N-acetyltransferase" evidence="1">
    <location>
        <begin position="10"/>
        <end position="156"/>
    </location>
</feature>
<dbReference type="Gene3D" id="3.40.630.90">
    <property type="match status" value="1"/>
</dbReference>
<comment type="caution">
    <text evidence="2">The sequence shown here is derived from an EMBL/GenBank/DDBJ whole genome shotgun (WGS) entry which is preliminary data.</text>
</comment>
<dbReference type="CDD" id="cd04301">
    <property type="entry name" value="NAT_SF"/>
    <property type="match status" value="1"/>
</dbReference>
<dbReference type="GO" id="GO:0016747">
    <property type="term" value="F:acyltransferase activity, transferring groups other than amino-acyl groups"/>
    <property type="evidence" value="ECO:0007669"/>
    <property type="project" value="InterPro"/>
</dbReference>
<reference evidence="2 3" key="1">
    <citation type="journal article" date="2022" name="Nat. Ecol. Evol.">
        <title>A masculinizing supergene underlies an exaggerated male reproductive morph in a spider.</title>
        <authorList>
            <person name="Hendrickx F."/>
            <person name="De Corte Z."/>
            <person name="Sonet G."/>
            <person name="Van Belleghem S.M."/>
            <person name="Kostlbacher S."/>
            <person name="Vangestel C."/>
        </authorList>
    </citation>
    <scope>NUCLEOTIDE SEQUENCE [LARGE SCALE GENOMIC DNA]</scope>
    <source>
        <strain evidence="2">W744_W776</strain>
    </source>
</reference>
<dbReference type="Proteomes" id="UP000827092">
    <property type="component" value="Unassembled WGS sequence"/>
</dbReference>
<name>A0AAV6VR74_9ARAC</name>
<dbReference type="InterPro" id="IPR000182">
    <property type="entry name" value="GNAT_dom"/>
</dbReference>
<dbReference type="AlphaFoldDB" id="A0AAV6VR74"/>
<keyword evidence="3" id="KW-1185">Reference proteome</keyword>
<dbReference type="InterPro" id="IPR016181">
    <property type="entry name" value="Acyl_CoA_acyltransferase"/>
</dbReference>